<reference evidence="2 3" key="1">
    <citation type="submission" date="2018-06" db="EMBL/GenBank/DDBJ databases">
        <title>Comparative genomics reveals the genomic features of Rhizophagus irregularis, R. cerebriforme, R. diaphanum and Gigaspora rosea, and their symbiotic lifestyle signature.</title>
        <authorList>
            <person name="Morin E."/>
            <person name="San Clemente H."/>
            <person name="Chen E.C.H."/>
            <person name="De La Providencia I."/>
            <person name="Hainaut M."/>
            <person name="Kuo A."/>
            <person name="Kohler A."/>
            <person name="Murat C."/>
            <person name="Tang N."/>
            <person name="Roy S."/>
            <person name="Loubradou J."/>
            <person name="Henrissat B."/>
            <person name="Grigoriev I.V."/>
            <person name="Corradi N."/>
            <person name="Roux C."/>
            <person name="Martin F.M."/>
        </authorList>
    </citation>
    <scope>NUCLEOTIDE SEQUENCE [LARGE SCALE GENOMIC DNA]</scope>
    <source>
        <strain evidence="2 3">DAOM 194757</strain>
    </source>
</reference>
<name>A0A397VTB5_9GLOM</name>
<gene>
    <name evidence="2" type="ORF">C2G38_2241690</name>
</gene>
<protein>
    <submittedName>
        <fullName evidence="2">Uncharacterized protein</fullName>
    </submittedName>
</protein>
<feature type="region of interest" description="Disordered" evidence="1">
    <location>
        <begin position="64"/>
        <end position="98"/>
    </location>
</feature>
<sequence>MGLGTWDITKQERAMHIQEIQFYNYRKENQNEYESDKIIEMINLMIKESLACSSILNIIKCPEKSRGKSKVQKKSPGESKEFTTKDPLKESKEFTNIY</sequence>
<accession>A0A397VTB5</accession>
<dbReference type="Proteomes" id="UP000266673">
    <property type="component" value="Unassembled WGS sequence"/>
</dbReference>
<evidence type="ECO:0000313" key="2">
    <source>
        <dbReference type="EMBL" id="RIB25012.1"/>
    </source>
</evidence>
<dbReference type="EMBL" id="QKWP01000192">
    <property type="protein sequence ID" value="RIB25012.1"/>
    <property type="molecule type" value="Genomic_DNA"/>
</dbReference>
<keyword evidence="3" id="KW-1185">Reference proteome</keyword>
<dbReference type="AlphaFoldDB" id="A0A397VTB5"/>
<proteinExistence type="predicted"/>
<organism evidence="2 3">
    <name type="scientific">Gigaspora rosea</name>
    <dbReference type="NCBI Taxonomy" id="44941"/>
    <lineage>
        <taxon>Eukaryota</taxon>
        <taxon>Fungi</taxon>
        <taxon>Fungi incertae sedis</taxon>
        <taxon>Mucoromycota</taxon>
        <taxon>Glomeromycotina</taxon>
        <taxon>Glomeromycetes</taxon>
        <taxon>Diversisporales</taxon>
        <taxon>Gigasporaceae</taxon>
        <taxon>Gigaspora</taxon>
    </lineage>
</organism>
<evidence type="ECO:0000256" key="1">
    <source>
        <dbReference type="SAM" id="MobiDB-lite"/>
    </source>
</evidence>
<evidence type="ECO:0000313" key="3">
    <source>
        <dbReference type="Proteomes" id="UP000266673"/>
    </source>
</evidence>
<comment type="caution">
    <text evidence="2">The sequence shown here is derived from an EMBL/GenBank/DDBJ whole genome shotgun (WGS) entry which is preliminary data.</text>
</comment>
<feature type="compositionally biased region" description="Basic and acidic residues" evidence="1">
    <location>
        <begin position="75"/>
        <end position="98"/>
    </location>
</feature>